<gene>
    <name evidence="3" type="ORF">BEU04_03790</name>
</gene>
<evidence type="ECO:0000313" key="3">
    <source>
        <dbReference type="EMBL" id="OIR20161.1"/>
    </source>
</evidence>
<protein>
    <recommendedName>
        <fullName evidence="2">SAP domain-containing protein</fullName>
    </recommendedName>
</protein>
<name>A0A1J5TGR4_9ARCH</name>
<feature type="region of interest" description="Disordered" evidence="1">
    <location>
        <begin position="1"/>
        <end position="23"/>
    </location>
</feature>
<dbReference type="Proteomes" id="UP000183815">
    <property type="component" value="Unassembled WGS sequence"/>
</dbReference>
<reference evidence="3 4" key="1">
    <citation type="submission" date="2016-08" db="EMBL/GenBank/DDBJ databases">
        <title>New Insights into Marine Group III Euryarchaeota, from dark to light.</title>
        <authorList>
            <person name="Haro-Moreno J.M."/>
            <person name="Rodriguez-Valera F."/>
            <person name="Lopez-Garcia P."/>
            <person name="Moreira D."/>
            <person name="Martin-Cuadrado A.B."/>
        </authorList>
    </citation>
    <scope>NUCLEOTIDE SEQUENCE [LARGE SCALE GENOMIC DNA]</scope>
    <source>
        <strain evidence="3">CG-Bathy1</strain>
    </source>
</reference>
<dbReference type="InterPro" id="IPR036361">
    <property type="entry name" value="SAP_dom_sf"/>
</dbReference>
<evidence type="ECO:0000256" key="1">
    <source>
        <dbReference type="SAM" id="MobiDB-lite"/>
    </source>
</evidence>
<feature type="compositionally biased region" description="Basic residues" evidence="1">
    <location>
        <begin position="160"/>
        <end position="172"/>
    </location>
</feature>
<dbReference type="InterPro" id="IPR003034">
    <property type="entry name" value="SAP_dom"/>
</dbReference>
<feature type="region of interest" description="Disordered" evidence="1">
    <location>
        <begin position="114"/>
        <end position="226"/>
    </location>
</feature>
<proteinExistence type="predicted"/>
<dbReference type="Gene3D" id="1.10.720.30">
    <property type="entry name" value="SAP domain"/>
    <property type="match status" value="1"/>
</dbReference>
<organism evidence="3 4">
    <name type="scientific">Marine Group III euryarchaeote CG-Bathy1</name>
    <dbReference type="NCBI Taxonomy" id="1889001"/>
    <lineage>
        <taxon>Archaea</taxon>
        <taxon>Methanobacteriati</taxon>
        <taxon>Thermoplasmatota</taxon>
        <taxon>Thermoplasmata</taxon>
        <taxon>Candidatus Thermoprofundales</taxon>
    </lineage>
</organism>
<feature type="compositionally biased region" description="Low complexity" evidence="1">
    <location>
        <begin position="81"/>
        <end position="92"/>
    </location>
</feature>
<evidence type="ECO:0000259" key="2">
    <source>
        <dbReference type="PROSITE" id="PS50800"/>
    </source>
</evidence>
<sequence length="320" mass="33249">MVKTMGWFGGKKKPKRKPPVLEPVGAPAVQAAPAAVQPVPVQANPGMPSIQAAPAAQQPTIEVAPVGTTADANVMVSAEPVVSSPPAQAPASTGWEKKSEKPLLDIHKRLDHMMDSKGKSLEDRYKDRFGDQLPESVATDSARKDYNEKKTSKPNIVFKPRSKLKLTPKKKATQKDEVKPVSKIETKDRKTSGLGSKIGSGLKSSGSKTKSAIGSAGSAVGRGAGAITSGIGKGAGAVKSGIGKGAGAVKSGIGRGASSVMGLFGRGSNKEEKPKKGGRKTKADNSNYSSMKLPELRTALKKKGLPTSGNKAALIKRLEK</sequence>
<feature type="compositionally biased region" description="Basic and acidic residues" evidence="1">
    <location>
        <begin position="114"/>
        <end position="130"/>
    </location>
</feature>
<comment type="caution">
    <text evidence="3">The sequence shown here is derived from an EMBL/GenBank/DDBJ whole genome shotgun (WGS) entry which is preliminary data.</text>
</comment>
<evidence type="ECO:0000313" key="4">
    <source>
        <dbReference type="Proteomes" id="UP000183815"/>
    </source>
</evidence>
<dbReference type="Pfam" id="PF02037">
    <property type="entry name" value="SAP"/>
    <property type="match status" value="1"/>
</dbReference>
<feature type="region of interest" description="Disordered" evidence="1">
    <location>
        <begin position="244"/>
        <end position="320"/>
    </location>
</feature>
<accession>A0A1J5TGR4</accession>
<dbReference type="AlphaFoldDB" id="A0A1J5TGR4"/>
<dbReference type="SUPFAM" id="SSF68906">
    <property type="entry name" value="SAP domain"/>
    <property type="match status" value="1"/>
</dbReference>
<dbReference type="SMART" id="SM00513">
    <property type="entry name" value="SAP"/>
    <property type="match status" value="1"/>
</dbReference>
<feature type="region of interest" description="Disordered" evidence="1">
    <location>
        <begin position="81"/>
        <end position="102"/>
    </location>
</feature>
<feature type="domain" description="SAP" evidence="2">
    <location>
        <begin position="288"/>
        <end position="320"/>
    </location>
</feature>
<dbReference type="PROSITE" id="PS50800">
    <property type="entry name" value="SAP"/>
    <property type="match status" value="1"/>
</dbReference>
<feature type="compositionally biased region" description="Low complexity" evidence="1">
    <location>
        <begin position="192"/>
        <end position="221"/>
    </location>
</feature>
<feature type="compositionally biased region" description="Basic and acidic residues" evidence="1">
    <location>
        <begin position="173"/>
        <end position="191"/>
    </location>
</feature>
<feature type="compositionally biased region" description="Basic and acidic residues" evidence="1">
    <location>
        <begin position="141"/>
        <end position="151"/>
    </location>
</feature>
<dbReference type="EMBL" id="MIYU01000002">
    <property type="protein sequence ID" value="OIR20161.1"/>
    <property type="molecule type" value="Genomic_DNA"/>
</dbReference>